<organism evidence="2 3">
    <name type="scientific">Eumeta variegata</name>
    <name type="common">Bagworm moth</name>
    <name type="synonym">Eumeta japonica</name>
    <dbReference type="NCBI Taxonomy" id="151549"/>
    <lineage>
        <taxon>Eukaryota</taxon>
        <taxon>Metazoa</taxon>
        <taxon>Ecdysozoa</taxon>
        <taxon>Arthropoda</taxon>
        <taxon>Hexapoda</taxon>
        <taxon>Insecta</taxon>
        <taxon>Pterygota</taxon>
        <taxon>Neoptera</taxon>
        <taxon>Endopterygota</taxon>
        <taxon>Lepidoptera</taxon>
        <taxon>Glossata</taxon>
        <taxon>Ditrysia</taxon>
        <taxon>Tineoidea</taxon>
        <taxon>Psychidae</taxon>
        <taxon>Oiketicinae</taxon>
        <taxon>Eumeta</taxon>
    </lineage>
</organism>
<dbReference type="EMBL" id="BGZK01001098">
    <property type="protein sequence ID" value="GBP71141.1"/>
    <property type="molecule type" value="Genomic_DNA"/>
</dbReference>
<feature type="region of interest" description="Disordered" evidence="1">
    <location>
        <begin position="17"/>
        <end position="36"/>
    </location>
</feature>
<name>A0A4C1Y4I8_EUMVA</name>
<dbReference type="Proteomes" id="UP000299102">
    <property type="component" value="Unassembled WGS sequence"/>
</dbReference>
<protein>
    <submittedName>
        <fullName evidence="2">Uncharacterized protein</fullName>
    </submittedName>
</protein>
<dbReference type="OrthoDB" id="7437975at2759"/>
<sequence>MYTCNLRGVTGTLPASRVGTGYPTGGESTEGNGLPELSLTEWNTKAKSAALSCGRRVENGRAGAPASACARAGCVNAESGWANSTHKVAVVQCSRNTTLDPDRTHPAPADDTMDKSLFERCSTCSFVCLSAMS</sequence>
<evidence type="ECO:0000313" key="3">
    <source>
        <dbReference type="Proteomes" id="UP000299102"/>
    </source>
</evidence>
<dbReference type="AlphaFoldDB" id="A0A4C1Y4I8"/>
<keyword evidence="3" id="KW-1185">Reference proteome</keyword>
<evidence type="ECO:0000313" key="2">
    <source>
        <dbReference type="EMBL" id="GBP71141.1"/>
    </source>
</evidence>
<comment type="caution">
    <text evidence="2">The sequence shown here is derived from an EMBL/GenBank/DDBJ whole genome shotgun (WGS) entry which is preliminary data.</text>
</comment>
<proteinExistence type="predicted"/>
<gene>
    <name evidence="2" type="ORF">EVAR_37236_1</name>
</gene>
<accession>A0A4C1Y4I8</accession>
<reference evidence="2 3" key="1">
    <citation type="journal article" date="2019" name="Commun. Biol.">
        <title>The bagworm genome reveals a unique fibroin gene that provides high tensile strength.</title>
        <authorList>
            <person name="Kono N."/>
            <person name="Nakamura H."/>
            <person name="Ohtoshi R."/>
            <person name="Tomita M."/>
            <person name="Numata K."/>
            <person name="Arakawa K."/>
        </authorList>
    </citation>
    <scope>NUCLEOTIDE SEQUENCE [LARGE SCALE GENOMIC DNA]</scope>
</reference>
<evidence type="ECO:0000256" key="1">
    <source>
        <dbReference type="SAM" id="MobiDB-lite"/>
    </source>
</evidence>